<evidence type="ECO:0000256" key="13">
    <source>
        <dbReference type="SAM" id="MobiDB-lite"/>
    </source>
</evidence>
<evidence type="ECO:0000256" key="7">
    <source>
        <dbReference type="ARBA" id="ARBA00023054"/>
    </source>
</evidence>
<keyword evidence="5" id="KW-0498">Mitosis</keyword>
<evidence type="ECO:0000256" key="2">
    <source>
        <dbReference type="ARBA" id="ARBA00005231"/>
    </source>
</evidence>
<evidence type="ECO:0000256" key="4">
    <source>
        <dbReference type="ARBA" id="ARBA00022741"/>
    </source>
</evidence>
<dbReference type="Pfam" id="PF06470">
    <property type="entry name" value="SMC_hinge"/>
    <property type="match status" value="1"/>
</dbReference>
<comment type="subcellular location">
    <subcellularLocation>
        <location evidence="1 11">Nucleus</location>
    </subcellularLocation>
</comment>
<evidence type="ECO:0000256" key="6">
    <source>
        <dbReference type="ARBA" id="ARBA00022840"/>
    </source>
</evidence>
<dbReference type="FunFam" id="3.40.50.300:FF:000385">
    <property type="entry name" value="Structural maintenance of chromosomes 2"/>
    <property type="match status" value="1"/>
</dbReference>
<dbReference type="GO" id="GO:0016887">
    <property type="term" value="F:ATP hydrolysis activity"/>
    <property type="evidence" value="ECO:0007669"/>
    <property type="project" value="InterPro"/>
</dbReference>
<reference evidence="15 16" key="1">
    <citation type="submission" date="2017-04" db="EMBL/GenBank/DDBJ databases">
        <title>Draft genome sequence of Marssonina coronaria NL1: causal agent of apple blotch.</title>
        <authorList>
            <person name="Cheng Q."/>
        </authorList>
    </citation>
    <scope>NUCLEOTIDE SEQUENCE [LARGE SCALE GENOMIC DNA]</scope>
    <source>
        <strain evidence="15 16">NL1</strain>
    </source>
</reference>
<evidence type="ECO:0000256" key="1">
    <source>
        <dbReference type="ARBA" id="ARBA00004123"/>
    </source>
</evidence>
<dbReference type="Proteomes" id="UP000242519">
    <property type="component" value="Unassembled WGS sequence"/>
</dbReference>
<dbReference type="GO" id="GO:0051301">
    <property type="term" value="P:cell division"/>
    <property type="evidence" value="ECO:0007669"/>
    <property type="project" value="UniProtKB-KW"/>
</dbReference>
<feature type="compositionally biased region" description="Polar residues" evidence="13">
    <location>
        <begin position="397"/>
        <end position="417"/>
    </location>
</feature>
<name>A0A218Z7B2_9HELO</name>
<evidence type="ECO:0000256" key="9">
    <source>
        <dbReference type="ARBA" id="ARBA00023242"/>
    </source>
</evidence>
<dbReference type="Pfam" id="PF02463">
    <property type="entry name" value="SMC_N"/>
    <property type="match status" value="1"/>
</dbReference>
<evidence type="ECO:0000256" key="3">
    <source>
        <dbReference type="ARBA" id="ARBA00022618"/>
    </source>
</evidence>
<sequence>MRIVEVIIDGFKSYAVRTVISRWDESFNSITGLNGSGKSNILDSICFVLGITNMTTVRAQNLQDLIYKRGQAGVTKASVTIVFDNRDKKKSPIGFEEYAQISVTRQIVLGGTSKYLINGHRAQQQTVQNLFQSVQLNINNPNFLIMQGRITKVLNMKAVEILAMIEEAAGTRMFEDRRDKAFKTMAKKEMKVTEITELLKDEIEPKLEKLRTEKRAFLDFQQTQNDLERLTRVVVAHDYVKNQEKLKQSAGDLELMKQRQRDLEDNAIKLKNEIEYLAEDVKKVKAQREKELRKGGKAQALEAEVKQHSNEIVRLSTVTDLKRSSLAEEEERKSTIQKTVSELELLLKQKTKIYEKLQAQYDKAREELEKQSQEAETKEELLQTLQTGVASKEGQESGYQGQLQDARNRASAASTEQEQAKLKMTHLEKRIKEEEPRAKRAKEQNAGLFCDLEGLRSQAQKLEKELGRLGFEPGKEDDMFKQESTLQQTIRALREQSDGLKRKVANIDFSYSDPTPKFDRSKVKGLVASLFTLDNERTDAGTALEICAGGRLYNVVVDTEVTGTQLLQNGKLRKRVTIIPLNKIAAFRASADKIGAAQRIGPGRVDLALSLIGYEDEVATAMDYVFGNTLICADAATAKRVTFDPNVRMKSITLEGDSYDPSGTLSGGSSPNSSGVLLTLQKLNELTKELSMQEGTLAELQATISREKKKLDQAKKIKQELDLKSHEIKLTEEQIGGNSSSSIIQEVENMRASIVQLKTDLAEAKKRQDEAYKDIKNIEKDMKDFDNNKDGKLVELQGSLDALRKALIKNSASVKVLQKELQGARLDSEQVGGDLAAAQEQFQEVEVALKGYGEEIAALVAEQARVKDTHDITQARLEDERAKLTGFDDELRSLEEASRSKASRITEEGLEKQKLGHQIEKFHKEQQTSVQTVAHMEKEHDWIADQRVNFGRSGTPYDFKGQNIAECKATLRSLSERFQGMKKKINPKVMNMIDSVEKKEVALKNMMKTVIRDKKKIEETIVTLDEYKKRALHETWTKVNGDFGQIFAELLPGSFAKLDPPEGKTINEGLEVKVSLGKVWKQSLTELSGGQRSLIAISLIMALLQFKPAPMYILDEVDAALDLSHTQNIGRLIKNRFKGSQFIVVSLKDGMFQNANRIFRTRFSEGTSVVQALTAADFDK</sequence>
<evidence type="ECO:0000256" key="8">
    <source>
        <dbReference type="ARBA" id="ARBA00023067"/>
    </source>
</evidence>
<dbReference type="FunFam" id="1.20.1060.20:FF:000005">
    <property type="entry name" value="Structural maintenance of chromosomes 2"/>
    <property type="match status" value="1"/>
</dbReference>
<protein>
    <recommendedName>
        <fullName evidence="11">Structural maintenance of chromosomes protein</fullName>
    </recommendedName>
</protein>
<dbReference type="GO" id="GO:0000796">
    <property type="term" value="C:condensin complex"/>
    <property type="evidence" value="ECO:0007669"/>
    <property type="project" value="UniProtKB-ARBA"/>
</dbReference>
<feature type="coiled-coil region" evidence="12">
    <location>
        <begin position="683"/>
        <end position="788"/>
    </location>
</feature>
<dbReference type="InterPro" id="IPR027120">
    <property type="entry name" value="Smc2_ABC"/>
</dbReference>
<accession>A0A218Z7B2</accession>
<dbReference type="Gene3D" id="3.30.70.1620">
    <property type="match status" value="1"/>
</dbReference>
<dbReference type="InterPro" id="IPR036277">
    <property type="entry name" value="SMC_hinge_sf"/>
</dbReference>
<dbReference type="Gene3D" id="3.40.50.300">
    <property type="entry name" value="P-loop containing nucleotide triphosphate hydrolases"/>
    <property type="match status" value="2"/>
</dbReference>
<feature type="domain" description="SMC hinge" evidence="14">
    <location>
        <begin position="521"/>
        <end position="642"/>
    </location>
</feature>
<evidence type="ECO:0000259" key="14">
    <source>
        <dbReference type="SMART" id="SM00968"/>
    </source>
</evidence>
<dbReference type="SUPFAM" id="SSF75553">
    <property type="entry name" value="Smc hinge domain"/>
    <property type="match status" value="1"/>
</dbReference>
<dbReference type="GO" id="GO:0007076">
    <property type="term" value="P:mitotic chromosome condensation"/>
    <property type="evidence" value="ECO:0007669"/>
    <property type="project" value="UniProtKB-ARBA"/>
</dbReference>
<dbReference type="InterPro" id="IPR027417">
    <property type="entry name" value="P-loop_NTPase"/>
</dbReference>
<dbReference type="GO" id="GO:0000793">
    <property type="term" value="C:condensed chromosome"/>
    <property type="evidence" value="ECO:0007669"/>
    <property type="project" value="UniProtKB-ARBA"/>
</dbReference>
<dbReference type="STRING" id="503106.A0A218Z7B2"/>
<keyword evidence="7 12" id="KW-0175">Coiled coil</keyword>
<dbReference type="GO" id="GO:0031981">
    <property type="term" value="C:nuclear lumen"/>
    <property type="evidence" value="ECO:0007669"/>
    <property type="project" value="UniProtKB-ARBA"/>
</dbReference>
<dbReference type="GO" id="GO:0005524">
    <property type="term" value="F:ATP binding"/>
    <property type="evidence" value="ECO:0007669"/>
    <property type="project" value="UniProtKB-KW"/>
</dbReference>
<dbReference type="PANTHER" id="PTHR43977">
    <property type="entry name" value="STRUCTURAL MAINTENANCE OF CHROMOSOMES PROTEIN 3"/>
    <property type="match status" value="1"/>
</dbReference>
<dbReference type="InterPro" id="IPR024704">
    <property type="entry name" value="SMC"/>
</dbReference>
<dbReference type="FunCoup" id="A0A218Z7B2">
    <property type="interactions" value="993"/>
</dbReference>
<evidence type="ECO:0000256" key="11">
    <source>
        <dbReference type="PIRNR" id="PIRNR005719"/>
    </source>
</evidence>
<keyword evidence="16" id="KW-1185">Reference proteome</keyword>
<dbReference type="EMBL" id="MZNU01000176">
    <property type="protein sequence ID" value="OWP03423.1"/>
    <property type="molecule type" value="Genomic_DNA"/>
</dbReference>
<proteinExistence type="inferred from homology"/>
<dbReference type="SMART" id="SM00968">
    <property type="entry name" value="SMC_hinge"/>
    <property type="match status" value="1"/>
</dbReference>
<comment type="caution">
    <text evidence="15">The sequence shown here is derived from an EMBL/GenBank/DDBJ whole genome shotgun (WGS) entry which is preliminary data.</text>
</comment>
<evidence type="ECO:0000313" key="16">
    <source>
        <dbReference type="Proteomes" id="UP000242519"/>
    </source>
</evidence>
<dbReference type="FunFam" id="3.40.50.300:FF:000278">
    <property type="entry name" value="Structural maintenance of chromosomes 2"/>
    <property type="match status" value="1"/>
</dbReference>
<keyword evidence="8" id="KW-0226">DNA condensation</keyword>
<dbReference type="PIRSF" id="PIRSF005719">
    <property type="entry name" value="SMC"/>
    <property type="match status" value="1"/>
</dbReference>
<dbReference type="OrthoDB" id="10255539at2759"/>
<dbReference type="CDD" id="cd03273">
    <property type="entry name" value="ABC_SMC2_euk"/>
    <property type="match status" value="1"/>
</dbReference>
<gene>
    <name evidence="15" type="ORF">B2J93_7441</name>
</gene>
<organism evidence="15 16">
    <name type="scientific">Diplocarpon coronariae</name>
    <dbReference type="NCBI Taxonomy" id="2795749"/>
    <lineage>
        <taxon>Eukaryota</taxon>
        <taxon>Fungi</taxon>
        <taxon>Dikarya</taxon>
        <taxon>Ascomycota</taxon>
        <taxon>Pezizomycotina</taxon>
        <taxon>Leotiomycetes</taxon>
        <taxon>Helotiales</taxon>
        <taxon>Drepanopezizaceae</taxon>
        <taxon>Diplocarpon</taxon>
    </lineage>
</organism>
<keyword evidence="3" id="KW-0132">Cell division</keyword>
<feature type="region of interest" description="Disordered" evidence="13">
    <location>
        <begin position="389"/>
        <end position="420"/>
    </location>
</feature>
<dbReference type="InParanoid" id="A0A218Z7B2"/>
<dbReference type="InterPro" id="IPR010935">
    <property type="entry name" value="SMC_hinge"/>
</dbReference>
<evidence type="ECO:0000313" key="15">
    <source>
        <dbReference type="EMBL" id="OWP03423.1"/>
    </source>
</evidence>
<comment type="similarity">
    <text evidence="2">Belongs to the SMC family. SMC2 subfamily.</text>
</comment>
<evidence type="ECO:0000256" key="5">
    <source>
        <dbReference type="ARBA" id="ARBA00022776"/>
    </source>
</evidence>
<dbReference type="SUPFAM" id="SSF52540">
    <property type="entry name" value="P-loop containing nucleoside triphosphate hydrolases"/>
    <property type="match status" value="1"/>
</dbReference>
<evidence type="ECO:0000256" key="10">
    <source>
        <dbReference type="ARBA" id="ARBA00023306"/>
    </source>
</evidence>
<dbReference type="AlphaFoldDB" id="A0A218Z7B2"/>
<evidence type="ECO:0000256" key="12">
    <source>
        <dbReference type="SAM" id="Coils"/>
    </source>
</evidence>
<keyword evidence="10" id="KW-0131">Cell cycle</keyword>
<feature type="coiled-coil region" evidence="12">
    <location>
        <begin position="835"/>
        <end position="897"/>
    </location>
</feature>
<dbReference type="Gene3D" id="1.20.1060.20">
    <property type="match status" value="1"/>
</dbReference>
<keyword evidence="4" id="KW-0547">Nucleotide-binding</keyword>
<dbReference type="InterPro" id="IPR003395">
    <property type="entry name" value="RecF/RecN/SMC_N"/>
</dbReference>
<keyword evidence="9 11" id="KW-0539">Nucleus</keyword>
<keyword evidence="6" id="KW-0067">ATP-binding</keyword>